<evidence type="ECO:0000313" key="2">
    <source>
        <dbReference type="EMBL" id="KAF9895352.1"/>
    </source>
</evidence>
<keyword evidence="1" id="KW-1133">Transmembrane helix</keyword>
<accession>A0AAD4D116</accession>
<comment type="caution">
    <text evidence="2">The sequence shown here is derived from an EMBL/GenBank/DDBJ whole genome shotgun (WGS) entry which is preliminary data.</text>
</comment>
<dbReference type="Proteomes" id="UP001194746">
    <property type="component" value="Unassembled WGS sequence"/>
</dbReference>
<name>A0AAD4D116_ASPNN</name>
<dbReference type="PANTHER" id="PTHR42029">
    <property type="entry name" value="AN04G07800"/>
    <property type="match status" value="1"/>
</dbReference>
<feature type="transmembrane region" description="Helical" evidence="1">
    <location>
        <begin position="152"/>
        <end position="169"/>
    </location>
</feature>
<protein>
    <submittedName>
        <fullName evidence="2">Uncharacterized protein</fullName>
    </submittedName>
</protein>
<reference evidence="2" key="2">
    <citation type="submission" date="2020-02" db="EMBL/GenBank/DDBJ databases">
        <authorList>
            <person name="Gilchrist C.L.M."/>
            <person name="Chooi Y.-H."/>
        </authorList>
    </citation>
    <scope>NUCLEOTIDE SEQUENCE</scope>
    <source>
        <strain evidence="2">MST-FP2251</strain>
    </source>
</reference>
<dbReference type="EMBL" id="VCAU01000001">
    <property type="protein sequence ID" value="KAF9895352.1"/>
    <property type="molecule type" value="Genomic_DNA"/>
</dbReference>
<dbReference type="AlphaFoldDB" id="A0AAD4D116"/>
<gene>
    <name evidence="2" type="ORF">FE257_000256</name>
</gene>
<sequence>MRKNVDSHRPTDPDALVVEAWGEGVLVGSLIIMIAITAANMRRNVLLHKLIVAELVLAIGHGTFILSHSPIYGWHLSGTAVGLHISTSLHNLIAWMKIRGFFTSWGTRIYLITLLLAQPFWVLHIYANFAFFNFGKKLFVYTRPLEPLFRDPWWIFTTCFLLYYIRQGYRTSISRLIRTSPRFGIMLFFMILSIGFTILDTASVLGSHYRGPAPGVEPFWKFAFVFKCLSDTVILDDFKTTLDRVRSGCTYTAPYSGTEQGPDCFGLYFWLAMSILYTDTTARVPMVRARS</sequence>
<keyword evidence="1" id="KW-0472">Membrane</keyword>
<proteinExistence type="predicted"/>
<keyword evidence="3" id="KW-1185">Reference proteome</keyword>
<dbReference type="PANTHER" id="PTHR42029:SF3">
    <property type="entry name" value="AN04G07800"/>
    <property type="match status" value="1"/>
</dbReference>
<organism evidence="2 3">
    <name type="scientific">Aspergillus nanangensis</name>
    <dbReference type="NCBI Taxonomy" id="2582783"/>
    <lineage>
        <taxon>Eukaryota</taxon>
        <taxon>Fungi</taxon>
        <taxon>Dikarya</taxon>
        <taxon>Ascomycota</taxon>
        <taxon>Pezizomycotina</taxon>
        <taxon>Eurotiomycetes</taxon>
        <taxon>Eurotiomycetidae</taxon>
        <taxon>Eurotiales</taxon>
        <taxon>Aspergillaceae</taxon>
        <taxon>Aspergillus</taxon>
        <taxon>Aspergillus subgen. Circumdati</taxon>
    </lineage>
</organism>
<evidence type="ECO:0000313" key="3">
    <source>
        <dbReference type="Proteomes" id="UP001194746"/>
    </source>
</evidence>
<reference evidence="2" key="1">
    <citation type="journal article" date="2019" name="Beilstein J. Org. Chem.">
        <title>Nanangenines: drimane sesquiterpenoids as the dominant metabolite cohort of a novel Australian fungus, Aspergillus nanangensis.</title>
        <authorList>
            <person name="Lacey H.J."/>
            <person name="Gilchrist C.L.M."/>
            <person name="Crombie A."/>
            <person name="Kalaitzis J.A."/>
            <person name="Vuong D."/>
            <person name="Rutledge P.J."/>
            <person name="Turner P."/>
            <person name="Pitt J.I."/>
            <person name="Lacey E."/>
            <person name="Chooi Y.H."/>
            <person name="Piggott A.M."/>
        </authorList>
    </citation>
    <scope>NUCLEOTIDE SEQUENCE</scope>
    <source>
        <strain evidence="2">MST-FP2251</strain>
    </source>
</reference>
<feature type="transmembrane region" description="Helical" evidence="1">
    <location>
        <begin position="46"/>
        <end position="66"/>
    </location>
</feature>
<keyword evidence="1" id="KW-0812">Transmembrane</keyword>
<feature type="transmembrane region" description="Helical" evidence="1">
    <location>
        <begin position="20"/>
        <end position="39"/>
    </location>
</feature>
<feature type="transmembrane region" description="Helical" evidence="1">
    <location>
        <begin position="108"/>
        <end position="132"/>
    </location>
</feature>
<feature type="transmembrane region" description="Helical" evidence="1">
    <location>
        <begin position="72"/>
        <end position="96"/>
    </location>
</feature>
<evidence type="ECO:0000256" key="1">
    <source>
        <dbReference type="SAM" id="Phobius"/>
    </source>
</evidence>
<feature type="transmembrane region" description="Helical" evidence="1">
    <location>
        <begin position="181"/>
        <end position="199"/>
    </location>
</feature>